<organism evidence="1 2">
    <name type="scientific">Methanoplanus endosymbiosus</name>
    <dbReference type="NCBI Taxonomy" id="33865"/>
    <lineage>
        <taxon>Archaea</taxon>
        <taxon>Methanobacteriati</taxon>
        <taxon>Methanobacteriota</taxon>
        <taxon>Stenosarchaea group</taxon>
        <taxon>Methanomicrobia</taxon>
        <taxon>Methanomicrobiales</taxon>
        <taxon>Methanomicrobiaceae</taxon>
        <taxon>Methanoplanus</taxon>
    </lineage>
</organism>
<evidence type="ECO:0000313" key="2">
    <source>
        <dbReference type="Proteomes" id="UP001060368"/>
    </source>
</evidence>
<protein>
    <submittedName>
        <fullName evidence="1">Uncharacterized protein</fullName>
    </submittedName>
</protein>
<gene>
    <name evidence="1" type="ORF">L6E24_10915</name>
</gene>
<dbReference type="AlphaFoldDB" id="A0A9E7PNC2"/>
<keyword evidence="2" id="KW-1185">Reference proteome</keyword>
<proteinExistence type="predicted"/>
<dbReference type="EMBL" id="CP096115">
    <property type="protein sequence ID" value="UUX91866.1"/>
    <property type="molecule type" value="Genomic_DNA"/>
</dbReference>
<dbReference type="RefSeq" id="WP_257742017.1">
    <property type="nucleotide sequence ID" value="NZ_CP096115.1"/>
</dbReference>
<accession>A0A9E7PNC2</accession>
<dbReference type="Proteomes" id="UP001060368">
    <property type="component" value="Chromosome"/>
</dbReference>
<name>A0A9E7PNC2_9EURY</name>
<sequence length="52" mass="5608">MVCFSLPQVNYRMPMGGALKIIKKSICDSPVKEMISSGPVNGPVNLRLNGTD</sequence>
<dbReference type="KEGG" id="mend:L6E24_10915"/>
<reference evidence="1" key="1">
    <citation type="submission" date="2022-04" db="EMBL/GenBank/DDBJ databases">
        <title>Complete genome of Methanoplanus endosymbiosus DSM 3599.</title>
        <authorList>
            <person name="Chen S.-C."/>
            <person name="You Y.-T."/>
            <person name="Zhou Y.-Z."/>
            <person name="Lai M.-C."/>
        </authorList>
    </citation>
    <scope>NUCLEOTIDE SEQUENCE</scope>
    <source>
        <strain evidence="1">DSM 3599</strain>
    </source>
</reference>
<evidence type="ECO:0000313" key="1">
    <source>
        <dbReference type="EMBL" id="UUX91866.1"/>
    </source>
</evidence>
<dbReference type="GeneID" id="74308218"/>